<name>A0A816J806_BRANA</name>
<dbReference type="EMBL" id="HG994373">
    <property type="protein sequence ID" value="CAF1738770.1"/>
    <property type="molecule type" value="Genomic_DNA"/>
</dbReference>
<keyword evidence="1" id="KW-1133">Transmembrane helix</keyword>
<evidence type="ECO:0000256" key="1">
    <source>
        <dbReference type="SAM" id="Phobius"/>
    </source>
</evidence>
<keyword evidence="1" id="KW-0472">Membrane</keyword>
<feature type="transmembrane region" description="Helical" evidence="1">
    <location>
        <begin position="6"/>
        <end position="23"/>
    </location>
</feature>
<dbReference type="Proteomes" id="UP001295469">
    <property type="component" value="Chromosome C09"/>
</dbReference>
<reference evidence="2" key="1">
    <citation type="submission" date="2021-01" db="EMBL/GenBank/DDBJ databases">
        <authorList>
            <consortium name="Genoscope - CEA"/>
            <person name="William W."/>
        </authorList>
    </citation>
    <scope>NUCLEOTIDE SEQUENCE</scope>
</reference>
<sequence>MKKVEIFIVSAHTLLYFWCLLIHKRVLRSRERSVAVLVIGKESSSLRSLTLSMRDLRAVTHFLTSGIAQKRRFLAVTHLLTSASPLPFLMQDVAHVST</sequence>
<organism evidence="2">
    <name type="scientific">Brassica napus</name>
    <name type="common">Rape</name>
    <dbReference type="NCBI Taxonomy" id="3708"/>
    <lineage>
        <taxon>Eukaryota</taxon>
        <taxon>Viridiplantae</taxon>
        <taxon>Streptophyta</taxon>
        <taxon>Embryophyta</taxon>
        <taxon>Tracheophyta</taxon>
        <taxon>Spermatophyta</taxon>
        <taxon>Magnoliopsida</taxon>
        <taxon>eudicotyledons</taxon>
        <taxon>Gunneridae</taxon>
        <taxon>Pentapetalae</taxon>
        <taxon>rosids</taxon>
        <taxon>malvids</taxon>
        <taxon>Brassicales</taxon>
        <taxon>Brassicaceae</taxon>
        <taxon>Brassiceae</taxon>
        <taxon>Brassica</taxon>
    </lineage>
</organism>
<proteinExistence type="predicted"/>
<dbReference type="AlphaFoldDB" id="A0A816J806"/>
<protein>
    <submittedName>
        <fullName evidence="2">(rape) hypothetical protein</fullName>
    </submittedName>
</protein>
<gene>
    <name evidence="2" type="ORF">DARMORV10_C09P31330.1</name>
</gene>
<accession>A0A816J806</accession>
<evidence type="ECO:0000313" key="2">
    <source>
        <dbReference type="EMBL" id="CAF1738770.1"/>
    </source>
</evidence>
<keyword evidence="1" id="KW-0812">Transmembrane</keyword>